<dbReference type="Proteomes" id="UP000326169">
    <property type="component" value="Unassembled WGS sequence"/>
</dbReference>
<accession>A0A5M3TC92</accession>
<dbReference type="InterPro" id="IPR026411">
    <property type="entry name" value="Cyanosort_A_assoc"/>
</dbReference>
<proteinExistence type="predicted"/>
<dbReference type="GeneID" id="301685165"/>
<sequence length="218" mass="25889">MKIWENVRISLLVLTFGGVVIVLGKSILEPQKTTEQVVELFTFPAIVPLPGWQHQESEALTEPWGNIYRYQQNDKILQIEMRYVDHPHPNEKLFRQYDPRDASVTAQFPTLTRTNSTGSYSLSVDNSRVYLRSCINPRGPSAITYEQFIQNRYTYDLQLSRIIPVLMGEEPLRDHRCLWSHLSLPMSDNYFEETYPILEEVWQVWYQWWHPRFPQLER</sequence>
<comment type="caution">
    <text evidence="1">The sequence shown here is derived from an EMBL/GenBank/DDBJ whole genome shotgun (WGS) entry which is preliminary data.</text>
</comment>
<keyword evidence="2" id="KW-1185">Reference proteome</keyword>
<evidence type="ECO:0000313" key="1">
    <source>
        <dbReference type="EMBL" id="GCE96352.1"/>
    </source>
</evidence>
<gene>
    <name evidence="1" type="ORF">NIES46_44220</name>
</gene>
<name>A0A5M3TC92_LIMPL</name>
<reference evidence="1 2" key="1">
    <citation type="journal article" date="2019" name="J Genomics">
        <title>The Draft Genome of a Hydrogen-producing Cyanobacterium, Arthrospira platensis NIES-46.</title>
        <authorList>
            <person name="Suzuki S."/>
            <person name="Yamaguchi H."/>
            <person name="Kawachi M."/>
        </authorList>
    </citation>
    <scope>NUCLEOTIDE SEQUENCE [LARGE SCALE GENOMIC DNA]</scope>
    <source>
        <strain evidence="1 2">NIES-46</strain>
    </source>
</reference>
<protein>
    <recommendedName>
        <fullName evidence="3">Cyanoexosortase A system-associated protein</fullName>
    </recommendedName>
</protein>
<dbReference type="EMBL" id="BIMW01000183">
    <property type="protein sequence ID" value="GCE96352.1"/>
    <property type="molecule type" value="Genomic_DNA"/>
</dbReference>
<evidence type="ECO:0000313" key="2">
    <source>
        <dbReference type="Proteomes" id="UP000326169"/>
    </source>
</evidence>
<dbReference type="NCBIfam" id="TIGR04153">
    <property type="entry name" value="cyanosortA_assc"/>
    <property type="match status" value="1"/>
</dbReference>
<evidence type="ECO:0008006" key="3">
    <source>
        <dbReference type="Google" id="ProtNLM"/>
    </source>
</evidence>
<organism evidence="1 2">
    <name type="scientific">Limnospira platensis NIES-46</name>
    <dbReference type="NCBI Taxonomy" id="1236695"/>
    <lineage>
        <taxon>Bacteria</taxon>
        <taxon>Bacillati</taxon>
        <taxon>Cyanobacteriota</taxon>
        <taxon>Cyanophyceae</taxon>
        <taxon>Oscillatoriophycideae</taxon>
        <taxon>Oscillatoriales</taxon>
        <taxon>Sirenicapillariaceae</taxon>
        <taxon>Limnospira</taxon>
    </lineage>
</organism>
<dbReference type="RefSeq" id="WP_006616970.1">
    <property type="nucleotide sequence ID" value="NZ_BIMW01000183.1"/>
</dbReference>